<proteinExistence type="predicted"/>
<dbReference type="AlphaFoldDB" id="A0A423WUG5"/>
<gene>
    <name evidence="2" type="ORF">VMCG_03715</name>
</gene>
<dbReference type="EMBL" id="LKEA01000008">
    <property type="protein sequence ID" value="ROW07195.1"/>
    <property type="molecule type" value="Genomic_DNA"/>
</dbReference>
<feature type="compositionally biased region" description="Basic and acidic residues" evidence="1">
    <location>
        <begin position="35"/>
        <end position="49"/>
    </location>
</feature>
<protein>
    <submittedName>
        <fullName evidence="2">Uncharacterized protein</fullName>
    </submittedName>
</protein>
<evidence type="ECO:0000313" key="2">
    <source>
        <dbReference type="EMBL" id="ROW07195.1"/>
    </source>
</evidence>
<feature type="region of interest" description="Disordered" evidence="1">
    <location>
        <begin position="25"/>
        <end position="49"/>
    </location>
</feature>
<dbReference type="Proteomes" id="UP000283895">
    <property type="component" value="Unassembled WGS sequence"/>
</dbReference>
<organism evidence="2 3">
    <name type="scientific">Cytospora schulzeri</name>
    <dbReference type="NCBI Taxonomy" id="448051"/>
    <lineage>
        <taxon>Eukaryota</taxon>
        <taxon>Fungi</taxon>
        <taxon>Dikarya</taxon>
        <taxon>Ascomycota</taxon>
        <taxon>Pezizomycotina</taxon>
        <taxon>Sordariomycetes</taxon>
        <taxon>Sordariomycetidae</taxon>
        <taxon>Diaporthales</taxon>
        <taxon>Cytosporaceae</taxon>
        <taxon>Cytospora</taxon>
    </lineage>
</organism>
<dbReference type="OrthoDB" id="10523806at2759"/>
<reference evidence="2 3" key="1">
    <citation type="submission" date="2015-09" db="EMBL/GenBank/DDBJ databases">
        <title>Host preference determinants of Valsa canker pathogens revealed by comparative genomics.</title>
        <authorList>
            <person name="Yin Z."/>
            <person name="Huang L."/>
        </authorList>
    </citation>
    <scope>NUCLEOTIDE SEQUENCE [LARGE SCALE GENOMIC DNA]</scope>
    <source>
        <strain evidence="2 3">03-1</strain>
    </source>
</reference>
<accession>A0A423WUG5</accession>
<sequence length="69" mass="7653">MQPRKSNNPSTLPPESVLAALFFPAGSQHTPTGKSAEKNKETEGEEEVRKAVLKVEDWTDDDDFIPNIN</sequence>
<keyword evidence="3" id="KW-1185">Reference proteome</keyword>
<evidence type="ECO:0000313" key="3">
    <source>
        <dbReference type="Proteomes" id="UP000283895"/>
    </source>
</evidence>
<comment type="caution">
    <text evidence="2">The sequence shown here is derived from an EMBL/GenBank/DDBJ whole genome shotgun (WGS) entry which is preliminary data.</text>
</comment>
<name>A0A423WUG5_9PEZI</name>
<evidence type="ECO:0000256" key="1">
    <source>
        <dbReference type="SAM" id="MobiDB-lite"/>
    </source>
</evidence>